<accession>F9FAI4</accession>
<organism evidence="2">
    <name type="scientific">Fusarium oxysporum (strain Fo5176)</name>
    <name type="common">Fusarium vascular wilt</name>
    <dbReference type="NCBI Taxonomy" id="660025"/>
    <lineage>
        <taxon>Eukaryota</taxon>
        <taxon>Fungi</taxon>
        <taxon>Dikarya</taxon>
        <taxon>Ascomycota</taxon>
        <taxon>Pezizomycotina</taxon>
        <taxon>Sordariomycetes</taxon>
        <taxon>Hypocreomycetidae</taxon>
        <taxon>Hypocreales</taxon>
        <taxon>Nectriaceae</taxon>
        <taxon>Fusarium</taxon>
        <taxon>Fusarium oxysporum species complex</taxon>
    </lineage>
</organism>
<comment type="caution">
    <text evidence="2">The sequence shown here is derived from an EMBL/GenBank/DDBJ whole genome shotgun (WGS) entry which is preliminary data.</text>
</comment>
<proteinExistence type="predicted"/>
<reference evidence="2" key="1">
    <citation type="journal article" date="2012" name="Mol. Plant Microbe Interact.">
        <title>A highly conserved effector in Fusarium oxysporum is required for full virulence on Arabidopsis.</title>
        <authorList>
            <person name="Thatcher L.F."/>
            <person name="Gardiner D.M."/>
            <person name="Kazan K."/>
            <person name="Manners J."/>
        </authorList>
    </citation>
    <scope>NUCLEOTIDE SEQUENCE [LARGE SCALE GENOMIC DNA]</scope>
    <source>
        <strain evidence="2">Fo5176</strain>
    </source>
</reference>
<name>F9FAI4_FUSOF</name>
<feature type="non-terminal residue" evidence="2">
    <location>
        <position position="1"/>
    </location>
</feature>
<dbReference type="STRING" id="660025.F9FAI4"/>
<protein>
    <submittedName>
        <fullName evidence="2">Uncharacterized protein</fullName>
    </submittedName>
</protein>
<feature type="region of interest" description="Disordered" evidence="1">
    <location>
        <begin position="39"/>
        <end position="60"/>
    </location>
</feature>
<gene>
    <name evidence="2" type="ORF">FOXB_03410</name>
</gene>
<evidence type="ECO:0000256" key="1">
    <source>
        <dbReference type="SAM" id="MobiDB-lite"/>
    </source>
</evidence>
<sequence>RTIQSFEAEAISLESGENATEVTQCLWPSRTIWSPEADATNFESGENATDDTDLLWPFSS</sequence>
<dbReference type="EMBL" id="AFQF01001186">
    <property type="protein sequence ID" value="EGU86073.1"/>
    <property type="molecule type" value="Genomic_DNA"/>
</dbReference>
<dbReference type="AlphaFoldDB" id="F9FAI4"/>
<evidence type="ECO:0000313" key="2">
    <source>
        <dbReference type="EMBL" id="EGU86073.1"/>
    </source>
</evidence>